<proteinExistence type="predicted"/>
<dbReference type="Proteomes" id="UP000509478">
    <property type="component" value="Chromosome"/>
</dbReference>
<dbReference type="InterPro" id="IPR008972">
    <property type="entry name" value="Cupredoxin"/>
</dbReference>
<dbReference type="Gene3D" id="2.60.40.420">
    <property type="entry name" value="Cupredoxins - blue copper proteins"/>
    <property type="match status" value="1"/>
</dbReference>
<name>A0A7D5M9I9_9ARCH</name>
<dbReference type="AlphaFoldDB" id="A0A7D5M9I9"/>
<evidence type="ECO:0008006" key="3">
    <source>
        <dbReference type="Google" id="ProtNLM"/>
    </source>
</evidence>
<sequence length="692" mass="74172">MLITITAMSLMLLAMFIPTNSVHAAELPEYCSDATGSVVCEITILPYSQPGSYSPEIAEIPEGASVVFINSGPEIHTATSTDASPDASPADASSMVNGIFDTGIVGIDGVSEPIILNDNGIFYYYCAVHPDMMGTLIVGDKVTAKATSTSTTETSADSADLEFSANASGDTSITGGELPLTKINSVGNTAYIIDGTTPKGGHDAFSYDGSGHKKITGNVQVDLDPITNTGRITAEWTDPEGNNWTYKQTKFAGGNEMYIGETIDGVTQTKLDLDPVAINHFEHGTTGAGPTIEPTLFVYLASWGPAEITKNGVSQGEFEGHMMVTDGARNTETGKIVQSDGTTPYSPMMPDNSLVNRNTAQLHLVYHTAPAPEITANFPPPFETFNHLMFYELDPFVPVTHVIGTNTYVVDGVTPKGGHDAFSYDGSGHKKTSGQVEIDLDPVTNTGSILSEWVDEDGNDMKLVQTKFGGGNEMYIGETIDGVTQTKLDLDPVAINHFEHGTTGAGPTIEPTLFVYLASWGPAEVFKNGVSEGTFETHMMLTEGARDVESGKIFQSDGTTPYSPMSPENSAVNHNTAQIHLVYHTSPAPEMTANFPPPFEVFEHTMFYDIDVLPPTIKPVQLTEPDHKQSTTSDAALLKMSPYAQMKHGVDPVDVQCRQTFELVMKISDGSAACIHSNSVEKLVQLGWASQF</sequence>
<dbReference type="PANTHER" id="PTHR36507:SF1">
    <property type="entry name" value="BLL1555 PROTEIN"/>
    <property type="match status" value="1"/>
</dbReference>
<dbReference type="SUPFAM" id="SSF49503">
    <property type="entry name" value="Cupredoxins"/>
    <property type="match status" value="1"/>
</dbReference>
<protein>
    <recommendedName>
        <fullName evidence="3">Blue (type 1) copper domain-containing protein</fullName>
    </recommendedName>
</protein>
<organism evidence="1 2">
    <name type="scientific">Nitrosopumilus ureiphilus</name>
    <dbReference type="NCBI Taxonomy" id="1470067"/>
    <lineage>
        <taxon>Archaea</taxon>
        <taxon>Nitrososphaerota</taxon>
        <taxon>Nitrososphaeria</taxon>
        <taxon>Nitrosopumilales</taxon>
        <taxon>Nitrosopumilaceae</taxon>
        <taxon>Nitrosopumilus</taxon>
    </lineage>
</organism>
<evidence type="ECO:0000313" key="1">
    <source>
        <dbReference type="EMBL" id="QLH07468.1"/>
    </source>
</evidence>
<keyword evidence="2" id="KW-1185">Reference proteome</keyword>
<accession>A0A7D5M9I9</accession>
<dbReference type="PANTHER" id="PTHR36507">
    <property type="entry name" value="BLL1555 PROTEIN"/>
    <property type="match status" value="1"/>
</dbReference>
<reference evidence="1 2" key="1">
    <citation type="submission" date="2018-02" db="EMBL/GenBank/DDBJ databases">
        <title>Complete genome of Nitrosopumilus ureaphilus PS0.</title>
        <authorList>
            <person name="Qin W."/>
            <person name="Zheng Y."/>
            <person name="Stahl D.A."/>
        </authorList>
    </citation>
    <scope>NUCLEOTIDE SEQUENCE [LARGE SCALE GENOMIC DNA]</scope>
    <source>
        <strain evidence="1 2">PS0</strain>
    </source>
</reference>
<gene>
    <name evidence="1" type="ORF">C5F50_10595</name>
</gene>
<evidence type="ECO:0000313" key="2">
    <source>
        <dbReference type="Proteomes" id="UP000509478"/>
    </source>
</evidence>
<dbReference type="EMBL" id="CP026995">
    <property type="protein sequence ID" value="QLH07468.1"/>
    <property type="molecule type" value="Genomic_DNA"/>
</dbReference>
<dbReference type="InterPro" id="IPR052721">
    <property type="entry name" value="ET_Amicyanin"/>
</dbReference>
<dbReference type="KEGG" id="nue:C5F50_10595"/>